<feature type="region of interest" description="Disordered" evidence="1">
    <location>
        <begin position="80"/>
        <end position="99"/>
    </location>
</feature>
<comment type="caution">
    <text evidence="2">The sequence shown here is derived from an EMBL/GenBank/DDBJ whole genome shotgun (WGS) entry which is preliminary data.</text>
</comment>
<feature type="compositionally biased region" description="Low complexity" evidence="1">
    <location>
        <begin position="88"/>
        <end position="99"/>
    </location>
</feature>
<evidence type="ECO:0000313" key="3">
    <source>
        <dbReference type="Proteomes" id="UP000813444"/>
    </source>
</evidence>
<sequence>MKNNLNRMAEIFFLRIIASLGLSTVVAEQINAMNAERGASFHLGSEPCWWTHVFHLSFSLPTILFQSVLIAERGKADGPEAIQTDKVTAATPTPAGARA</sequence>
<proteinExistence type="predicted"/>
<dbReference type="AlphaFoldDB" id="A0A8K0SY80"/>
<name>A0A8K0SY80_9HYPO</name>
<organism evidence="2 3">
    <name type="scientific">Stachybotrys elegans</name>
    <dbReference type="NCBI Taxonomy" id="80388"/>
    <lineage>
        <taxon>Eukaryota</taxon>
        <taxon>Fungi</taxon>
        <taxon>Dikarya</taxon>
        <taxon>Ascomycota</taxon>
        <taxon>Pezizomycotina</taxon>
        <taxon>Sordariomycetes</taxon>
        <taxon>Hypocreomycetidae</taxon>
        <taxon>Hypocreales</taxon>
        <taxon>Stachybotryaceae</taxon>
        <taxon>Stachybotrys</taxon>
    </lineage>
</organism>
<protein>
    <submittedName>
        <fullName evidence="2">Uncharacterized protein</fullName>
    </submittedName>
</protein>
<keyword evidence="3" id="KW-1185">Reference proteome</keyword>
<gene>
    <name evidence="2" type="ORF">B0I35DRAFT_425392</name>
</gene>
<dbReference type="EMBL" id="JAGPNK010000003">
    <property type="protein sequence ID" value="KAH7324997.1"/>
    <property type="molecule type" value="Genomic_DNA"/>
</dbReference>
<evidence type="ECO:0000256" key="1">
    <source>
        <dbReference type="SAM" id="MobiDB-lite"/>
    </source>
</evidence>
<dbReference type="Proteomes" id="UP000813444">
    <property type="component" value="Unassembled WGS sequence"/>
</dbReference>
<evidence type="ECO:0000313" key="2">
    <source>
        <dbReference type="EMBL" id="KAH7324997.1"/>
    </source>
</evidence>
<reference evidence="2" key="1">
    <citation type="journal article" date="2021" name="Nat. Commun.">
        <title>Genetic determinants of endophytism in the Arabidopsis root mycobiome.</title>
        <authorList>
            <person name="Mesny F."/>
            <person name="Miyauchi S."/>
            <person name="Thiergart T."/>
            <person name="Pickel B."/>
            <person name="Atanasova L."/>
            <person name="Karlsson M."/>
            <person name="Huettel B."/>
            <person name="Barry K.W."/>
            <person name="Haridas S."/>
            <person name="Chen C."/>
            <person name="Bauer D."/>
            <person name="Andreopoulos W."/>
            <person name="Pangilinan J."/>
            <person name="LaButti K."/>
            <person name="Riley R."/>
            <person name="Lipzen A."/>
            <person name="Clum A."/>
            <person name="Drula E."/>
            <person name="Henrissat B."/>
            <person name="Kohler A."/>
            <person name="Grigoriev I.V."/>
            <person name="Martin F.M."/>
            <person name="Hacquard S."/>
        </authorList>
    </citation>
    <scope>NUCLEOTIDE SEQUENCE</scope>
    <source>
        <strain evidence="2">MPI-CAGE-CH-0235</strain>
    </source>
</reference>
<accession>A0A8K0SY80</accession>